<evidence type="ECO:0000259" key="2">
    <source>
        <dbReference type="Pfam" id="PF16571"/>
    </source>
</evidence>
<evidence type="ECO:0000259" key="1">
    <source>
        <dbReference type="Pfam" id="PF07299"/>
    </source>
</evidence>
<keyword evidence="3" id="KW-0251">Elongation factor</keyword>
<protein>
    <submittedName>
        <fullName evidence="3">Elongation factor G-binding protein</fullName>
    </submittedName>
</protein>
<proteinExistence type="predicted"/>
<feature type="domain" description="Elongation factor G-binding protein C-terminal treble-clef zinc-finger" evidence="2">
    <location>
        <begin position="100"/>
        <end position="199"/>
    </location>
</feature>
<comment type="caution">
    <text evidence="3">The sequence shown here is derived from an EMBL/GenBank/DDBJ whole genome shotgun (WGS) entry which is preliminary data.</text>
</comment>
<name>A0ABQ6YZE8_9ENTE</name>
<feature type="domain" description="Elongation factor G-binding protein N-terminal" evidence="1">
    <location>
        <begin position="5"/>
        <end position="87"/>
    </location>
</feature>
<dbReference type="InterPro" id="IPR010841">
    <property type="entry name" value="EF-G-binding_N"/>
</dbReference>
<dbReference type="InterPro" id="IPR038344">
    <property type="entry name" value="EF-G_N_sf"/>
</dbReference>
<dbReference type="Gene3D" id="1.20.1280.250">
    <property type="match status" value="1"/>
</dbReference>
<keyword evidence="3" id="KW-0648">Protein biosynthesis</keyword>
<dbReference type="Proteomes" id="UP000782705">
    <property type="component" value="Unassembled WGS sequence"/>
</dbReference>
<keyword evidence="4" id="KW-1185">Reference proteome</keyword>
<dbReference type="RefSeq" id="WP_161901864.1">
    <property type="nucleotide sequence ID" value="NZ_MAEL01000035.1"/>
</dbReference>
<dbReference type="EMBL" id="MAEL01000035">
    <property type="protein sequence ID" value="KAF1303993.1"/>
    <property type="molecule type" value="Genomic_DNA"/>
</dbReference>
<evidence type="ECO:0000313" key="3">
    <source>
        <dbReference type="EMBL" id="KAF1303993.1"/>
    </source>
</evidence>
<dbReference type="GO" id="GO:0003746">
    <property type="term" value="F:translation elongation factor activity"/>
    <property type="evidence" value="ECO:0007669"/>
    <property type="project" value="UniProtKB-KW"/>
</dbReference>
<reference evidence="3 4" key="1">
    <citation type="submission" date="2016-06" db="EMBL/GenBank/DDBJ databases">
        <title>Four novel species of enterococci isolated from chicken manure.</title>
        <authorList>
            <person name="Van Tyne D."/>
        </authorList>
    </citation>
    <scope>NUCLEOTIDE SEQUENCE [LARGE SCALE GENOMIC DNA]</scope>
    <source>
        <strain evidence="3 4">CU12B</strain>
    </source>
</reference>
<dbReference type="InterPro" id="IPR032330">
    <property type="entry name" value="EF-G-binding_C"/>
</dbReference>
<dbReference type="CDD" id="cd16342">
    <property type="entry name" value="FusC_FusB"/>
    <property type="match status" value="1"/>
</dbReference>
<evidence type="ECO:0000313" key="4">
    <source>
        <dbReference type="Proteomes" id="UP000782705"/>
    </source>
</evidence>
<sequence length="212" mass="24423">MKPIIEAYQYFAIKKQVLHLVNDYHSVNDKITIQAVQAQVVEKIDQIVPEKHPEIEELKEFMMDQTLTRAKTEAFFETFKGCVVPFKEPTTKQVEKVFKKTKKLKLPDWETLDLREHSYVGWNDPGSQKKFILYYQEGKLQGISGQLSPTIIKNVCAICQKVSGVSMFLATTKSKGDGTYTKRGNYICANSEQCNQQLHDITSFNEFVQQMK</sequence>
<organism evidence="3 4">
    <name type="scientific">Candidatus Enterococcus willemsii</name>
    <dbReference type="NCBI Taxonomy" id="1857215"/>
    <lineage>
        <taxon>Bacteria</taxon>
        <taxon>Bacillati</taxon>
        <taxon>Bacillota</taxon>
        <taxon>Bacilli</taxon>
        <taxon>Lactobacillales</taxon>
        <taxon>Enterococcaceae</taxon>
        <taxon>Enterococcus</taxon>
    </lineage>
</organism>
<gene>
    <name evidence="3" type="ORF">BAU17_03650</name>
</gene>
<dbReference type="Pfam" id="PF16571">
    <property type="entry name" value="FBP_C"/>
    <property type="match status" value="1"/>
</dbReference>
<dbReference type="Pfam" id="PF07299">
    <property type="entry name" value="EF-G-binding_N"/>
    <property type="match status" value="1"/>
</dbReference>
<accession>A0ABQ6YZE8</accession>